<evidence type="ECO:0000313" key="1">
    <source>
        <dbReference type="EMBL" id="VAV93246.1"/>
    </source>
</evidence>
<proteinExistence type="predicted"/>
<dbReference type="InterPro" id="IPR029068">
    <property type="entry name" value="Glyas_Bleomycin-R_OHBP_Dase"/>
</dbReference>
<dbReference type="SUPFAM" id="SSF54593">
    <property type="entry name" value="Glyoxalase/Bleomycin resistance protein/Dihydroxybiphenyl dioxygenase"/>
    <property type="match status" value="1"/>
</dbReference>
<protein>
    <recommendedName>
        <fullName evidence="2">VOC domain-containing protein</fullName>
    </recommendedName>
</protein>
<organism evidence="1">
    <name type="scientific">hydrothermal vent metagenome</name>
    <dbReference type="NCBI Taxonomy" id="652676"/>
    <lineage>
        <taxon>unclassified sequences</taxon>
        <taxon>metagenomes</taxon>
        <taxon>ecological metagenomes</taxon>
    </lineage>
</organism>
<gene>
    <name evidence="1" type="ORF">MNBD_ALPHA07-1532</name>
</gene>
<evidence type="ECO:0008006" key="2">
    <source>
        <dbReference type="Google" id="ProtNLM"/>
    </source>
</evidence>
<dbReference type="EMBL" id="UOEG01000102">
    <property type="protein sequence ID" value="VAV93246.1"/>
    <property type="molecule type" value="Genomic_DNA"/>
</dbReference>
<reference evidence="1" key="1">
    <citation type="submission" date="2018-06" db="EMBL/GenBank/DDBJ databases">
        <authorList>
            <person name="Zhirakovskaya E."/>
        </authorList>
    </citation>
    <scope>NUCLEOTIDE SEQUENCE</scope>
</reference>
<accession>A0A3B0RXH3</accession>
<name>A0A3B0RXH3_9ZZZZ</name>
<dbReference type="Gene3D" id="3.10.180.10">
    <property type="entry name" value="2,3-Dihydroxybiphenyl 1,2-Dioxygenase, domain 1"/>
    <property type="match status" value="1"/>
</dbReference>
<sequence>MKFNHIGIPTTSTFDGEIPLPDLGMTVSDHKNNPFGIQWQRYEPGAPYPDLVKQVAHVAFEVDDLDKALEGMRVIIAPNSPMVGLRVAFIEINGAPVELMEIDHEICGEEI</sequence>
<dbReference type="AlphaFoldDB" id="A0A3B0RXH3"/>